<dbReference type="RefSeq" id="WP_096725967.1">
    <property type="nucleotide sequence ID" value="NZ_MTZV01000006.1"/>
</dbReference>
<sequence length="744" mass="79234">MANKIISILRIFAVTAIAISALDLAGCGNGGGGSAPSAAASTANPVPASNPSGLTTGPTNPTSPQTQAQAGATVLPLEVLGVDGSVVTVSVSAPNGSATARLWLQANNLSYDAKGSVKVNNGTWVDLTNANVAIEGAGRSYGGIGGGFDTLKMSVPVSGAVNGTNLVSFRFNKTDGVTSGYRVLAFNLLDASGNQLVGSASFTEDDPTRWTPPLSSAADIATGKQLWQSAQLVESPVNVGHALKAHCMDCHAADGSDLQRFNYSNYAIAVRAQFHGLTSGQGAQIASYIRSLNNTLGVPGPHCRPWNPPYQPGPGLDAGDVRNWTCGAGLESVSDNDLDTLNKVFPNGISKDAIATGSHLNAREIPIGLQLPDWNHWVPHVHPKDAWGDYFTNSNLNKQYAGEGTGNATYNMRAQLTAGGASYATGHTGDIFNDLYYWGNELGSDFTPPNEGTSGAYTIAQQQNLYATAQWQLIKSWELAQDFNLEAQCPQAWAAHNAPKIETRGWCGYWRFAFNVSPHILGFPVNNSMFGSPVADLTKANQWYEMQLLLNPGNGAHLVHLPLDWQYAYGLFDDLSAASGRTEPARKLVFVVKGAQEMDNGVGVTDVNRGWTTRDTSPMDVWDFGQSGIWKGVAPATEQAVVNAFLTTWLDRTTSFDVSTWQRLGANPASGEVGCGWSIRSLCWSNYVPGTLQGPTPTVANFPSWAFTRIPLMRGEGVDGSQLNRFANWMNTAYPSGNFASLVK</sequence>
<gene>
    <name evidence="3" type="ORF">BWP39_30960</name>
</gene>
<name>A0A2A4ETT4_9BURK</name>
<dbReference type="Proteomes" id="UP000218022">
    <property type="component" value="Unassembled WGS sequence"/>
</dbReference>
<dbReference type="OrthoDB" id="9785394at2"/>
<evidence type="ECO:0000256" key="2">
    <source>
        <dbReference type="SAM" id="SignalP"/>
    </source>
</evidence>
<organism evidence="3 4">
    <name type="scientific">Paraburkholderia acidicola</name>
    <dbReference type="NCBI Taxonomy" id="1912599"/>
    <lineage>
        <taxon>Bacteria</taxon>
        <taxon>Pseudomonadati</taxon>
        <taxon>Pseudomonadota</taxon>
        <taxon>Betaproteobacteria</taxon>
        <taxon>Burkholderiales</taxon>
        <taxon>Burkholderiaceae</taxon>
        <taxon>Paraburkholderia</taxon>
    </lineage>
</organism>
<feature type="region of interest" description="Disordered" evidence="1">
    <location>
        <begin position="33"/>
        <end position="69"/>
    </location>
</feature>
<dbReference type="InterPro" id="IPR036909">
    <property type="entry name" value="Cyt_c-like_dom_sf"/>
</dbReference>
<protein>
    <recommendedName>
        <fullName evidence="5">Cytochrome c domain-containing protein</fullName>
    </recommendedName>
</protein>
<evidence type="ECO:0008006" key="5">
    <source>
        <dbReference type="Google" id="ProtNLM"/>
    </source>
</evidence>
<feature type="chain" id="PRO_5012584992" description="Cytochrome c domain-containing protein" evidence="2">
    <location>
        <begin position="26"/>
        <end position="744"/>
    </location>
</feature>
<evidence type="ECO:0000313" key="4">
    <source>
        <dbReference type="Proteomes" id="UP000218022"/>
    </source>
</evidence>
<feature type="compositionally biased region" description="Low complexity" evidence="1">
    <location>
        <begin position="35"/>
        <end position="52"/>
    </location>
</feature>
<accession>A0A2A4ETT4</accession>
<dbReference type="GO" id="GO:0009055">
    <property type="term" value="F:electron transfer activity"/>
    <property type="evidence" value="ECO:0007669"/>
    <property type="project" value="InterPro"/>
</dbReference>
<evidence type="ECO:0000256" key="1">
    <source>
        <dbReference type="SAM" id="MobiDB-lite"/>
    </source>
</evidence>
<keyword evidence="2" id="KW-0732">Signal</keyword>
<feature type="compositionally biased region" description="Polar residues" evidence="1">
    <location>
        <begin position="53"/>
        <end position="69"/>
    </location>
</feature>
<feature type="signal peptide" evidence="2">
    <location>
        <begin position="1"/>
        <end position="25"/>
    </location>
</feature>
<dbReference type="AlphaFoldDB" id="A0A2A4ETT4"/>
<reference evidence="3 4" key="1">
    <citation type="submission" date="2017-01" db="EMBL/GenBank/DDBJ databases">
        <title>Whole-Genome Shotgun Sequencing of Two beta-Proteobacterial Species in Search of the Bulgecin Biosynthetic Cluster.</title>
        <authorList>
            <person name="Horsman M.E."/>
            <person name="Marous D.R."/>
            <person name="Li R."/>
            <person name="Oliver R.A."/>
            <person name="Byun B."/>
            <person name="Emrich S.J."/>
            <person name="Boggess B."/>
            <person name="Townsend C.A."/>
            <person name="Mobashery S."/>
        </authorList>
    </citation>
    <scope>NUCLEOTIDE SEQUENCE [LARGE SCALE GENOMIC DNA]</scope>
    <source>
        <strain evidence="3 4">ATCC 31363</strain>
    </source>
</reference>
<proteinExistence type="predicted"/>
<comment type="caution">
    <text evidence="3">The sequence shown here is derived from an EMBL/GenBank/DDBJ whole genome shotgun (WGS) entry which is preliminary data.</text>
</comment>
<dbReference type="SUPFAM" id="SSF46626">
    <property type="entry name" value="Cytochrome c"/>
    <property type="match status" value="1"/>
</dbReference>
<evidence type="ECO:0000313" key="3">
    <source>
        <dbReference type="EMBL" id="PCE24107.1"/>
    </source>
</evidence>
<dbReference type="EMBL" id="MTZV01000006">
    <property type="protein sequence ID" value="PCE24107.1"/>
    <property type="molecule type" value="Genomic_DNA"/>
</dbReference>
<dbReference type="GO" id="GO:0020037">
    <property type="term" value="F:heme binding"/>
    <property type="evidence" value="ECO:0007669"/>
    <property type="project" value="InterPro"/>
</dbReference>